<dbReference type="STRING" id="1855912.LuPra_02385"/>
<evidence type="ECO:0000313" key="3">
    <source>
        <dbReference type="Proteomes" id="UP000076079"/>
    </source>
</evidence>
<dbReference type="InterPro" id="IPR011517">
    <property type="entry name" value="RNA_pol_sigma70_ECF-like"/>
</dbReference>
<reference evidence="3" key="2">
    <citation type="submission" date="2016-04" db="EMBL/GenBank/DDBJ databases">
        <title>First Complete Genome Sequence of a Subdivision 6 Acidobacterium.</title>
        <authorList>
            <person name="Huang S."/>
            <person name="Vieira S."/>
            <person name="Bunk B."/>
            <person name="Riedel T."/>
            <person name="Sproeer C."/>
            <person name="Overmann J."/>
        </authorList>
    </citation>
    <scope>NUCLEOTIDE SEQUENCE [LARGE SCALE GENOMIC DNA]</scope>
    <source>
        <strain evidence="3">DSM 100886 HEG_-6_39</strain>
    </source>
</reference>
<gene>
    <name evidence="2" type="ORF">LuPra_02385</name>
</gene>
<dbReference type="EMBL" id="CP015136">
    <property type="protein sequence ID" value="AMY09172.1"/>
    <property type="molecule type" value="Genomic_DNA"/>
</dbReference>
<keyword evidence="3" id="KW-1185">Reference proteome</keyword>
<dbReference type="Proteomes" id="UP000076079">
    <property type="component" value="Chromosome"/>
</dbReference>
<sequence length="143" mass="16016">MNQLIPLVHDELRRIARRCMAGERAGHSLHASALVNEAYLRLVDLQHVNWQNRAHFLAMSARLMRRILVDVARSKGYQKRGGGAVRVTFDDALAVTDERGEDLVALDDALRTLAGVDERKARVIELRFFGGLTVEETASVLQV</sequence>
<dbReference type="InterPro" id="IPR036388">
    <property type="entry name" value="WH-like_DNA-bd_sf"/>
</dbReference>
<dbReference type="Pfam" id="PF07638">
    <property type="entry name" value="Sigma70_ECF"/>
    <property type="match status" value="1"/>
</dbReference>
<dbReference type="NCBIfam" id="TIGR02999">
    <property type="entry name" value="Sig-70_X6"/>
    <property type="match status" value="1"/>
</dbReference>
<protein>
    <submittedName>
        <fullName evidence="2">RNA polymerase sigma factor</fullName>
    </submittedName>
</protein>
<feature type="domain" description="RNA polymerase sigma-70 ECF-like HTH" evidence="1">
    <location>
        <begin position="2"/>
        <end position="143"/>
    </location>
</feature>
<name>A0A143PKS2_LUTPR</name>
<dbReference type="SUPFAM" id="SSF88659">
    <property type="entry name" value="Sigma3 and sigma4 domains of RNA polymerase sigma factors"/>
    <property type="match status" value="1"/>
</dbReference>
<dbReference type="Gene3D" id="1.10.10.10">
    <property type="entry name" value="Winged helix-like DNA-binding domain superfamily/Winged helix DNA-binding domain"/>
    <property type="match status" value="1"/>
</dbReference>
<dbReference type="KEGG" id="abac:LuPra_02385"/>
<evidence type="ECO:0000259" key="1">
    <source>
        <dbReference type="Pfam" id="PF07638"/>
    </source>
</evidence>
<proteinExistence type="predicted"/>
<dbReference type="InterPro" id="IPR013324">
    <property type="entry name" value="RNA_pol_sigma_r3/r4-like"/>
</dbReference>
<accession>A0A143PKS2</accession>
<reference evidence="2 3" key="1">
    <citation type="journal article" date="2016" name="Genome Announc.">
        <title>First Complete Genome Sequence of a Subdivision 6 Acidobacterium Strain.</title>
        <authorList>
            <person name="Huang S."/>
            <person name="Vieira S."/>
            <person name="Bunk B."/>
            <person name="Riedel T."/>
            <person name="Sproer C."/>
            <person name="Overmann J."/>
        </authorList>
    </citation>
    <scope>NUCLEOTIDE SEQUENCE [LARGE SCALE GENOMIC DNA]</scope>
    <source>
        <strain evidence="3">DSM 100886 HEG_-6_39</strain>
    </source>
</reference>
<evidence type="ECO:0000313" key="2">
    <source>
        <dbReference type="EMBL" id="AMY09172.1"/>
    </source>
</evidence>
<dbReference type="InterPro" id="IPR053812">
    <property type="entry name" value="HTH_Sigma70_ECF-like"/>
</dbReference>
<dbReference type="AlphaFoldDB" id="A0A143PKS2"/>
<organism evidence="2 3">
    <name type="scientific">Luteitalea pratensis</name>
    <dbReference type="NCBI Taxonomy" id="1855912"/>
    <lineage>
        <taxon>Bacteria</taxon>
        <taxon>Pseudomonadati</taxon>
        <taxon>Acidobacteriota</taxon>
        <taxon>Vicinamibacteria</taxon>
        <taxon>Vicinamibacterales</taxon>
        <taxon>Vicinamibacteraceae</taxon>
        <taxon>Luteitalea</taxon>
    </lineage>
</organism>